<organism evidence="1 2">
    <name type="scientific">Danxiaibacter flavus</name>
    <dbReference type="NCBI Taxonomy" id="3049108"/>
    <lineage>
        <taxon>Bacteria</taxon>
        <taxon>Pseudomonadati</taxon>
        <taxon>Bacteroidota</taxon>
        <taxon>Chitinophagia</taxon>
        <taxon>Chitinophagales</taxon>
        <taxon>Chitinophagaceae</taxon>
        <taxon>Danxiaibacter</taxon>
    </lineage>
</organism>
<reference evidence="1 2" key="1">
    <citation type="submission" date="2023-07" db="EMBL/GenBank/DDBJ databases">
        <authorList>
            <person name="Lian W.-H."/>
        </authorList>
    </citation>
    <scope>NUCLEOTIDE SEQUENCE [LARGE SCALE GENOMIC DNA]</scope>
    <source>
        <strain evidence="1 2">SYSU DXS3180</strain>
    </source>
</reference>
<accession>A0ABV3ZEV5</accession>
<dbReference type="RefSeq" id="WP_369329756.1">
    <property type="nucleotide sequence ID" value="NZ_JAULBC010000003.1"/>
</dbReference>
<keyword evidence="2" id="KW-1185">Reference proteome</keyword>
<comment type="caution">
    <text evidence="1">The sequence shown here is derived from an EMBL/GenBank/DDBJ whole genome shotgun (WGS) entry which is preliminary data.</text>
</comment>
<name>A0ABV3ZEV5_9BACT</name>
<protein>
    <submittedName>
        <fullName evidence="1">Uncharacterized protein</fullName>
    </submittedName>
</protein>
<proteinExistence type="predicted"/>
<evidence type="ECO:0000313" key="2">
    <source>
        <dbReference type="Proteomes" id="UP001560573"/>
    </source>
</evidence>
<sequence>MQTINLDNILTVQVPKKARLITKQGFDTYSFEIINLNSEVSLEGEIGIGPATLYEPNLPVFDMASKPSLLKNLKRKSDSTLFLFSNEAEIDQELRIFSKQYYMYDTINGLVVKLVKPKRIGTGITGVYIPKLKNGQSFCMYAKTTNDAQQQEILEIIKTLRYAE</sequence>
<gene>
    <name evidence="1" type="ORF">QTN47_12615</name>
</gene>
<evidence type="ECO:0000313" key="1">
    <source>
        <dbReference type="EMBL" id="MEX6688348.1"/>
    </source>
</evidence>
<dbReference type="Proteomes" id="UP001560573">
    <property type="component" value="Unassembled WGS sequence"/>
</dbReference>
<dbReference type="EMBL" id="JAULBC010000003">
    <property type="protein sequence ID" value="MEX6688348.1"/>
    <property type="molecule type" value="Genomic_DNA"/>
</dbReference>